<feature type="compositionally biased region" description="Low complexity" evidence="1">
    <location>
        <begin position="64"/>
        <end position="75"/>
    </location>
</feature>
<feature type="compositionally biased region" description="Basic and acidic residues" evidence="1">
    <location>
        <begin position="1"/>
        <end position="13"/>
    </location>
</feature>
<dbReference type="Proteomes" id="UP001488838">
    <property type="component" value="Unassembled WGS sequence"/>
</dbReference>
<gene>
    <name evidence="2" type="ORF">U0070_004709</name>
</gene>
<sequence length="530" mass="58589">MEYTESSREDTLSKDNNNSSSGTIKLSLNLTGRLQGREPWQCPDSLDLVKPESTRSTTHANGKLTSFPSLPPSTSALYTRDLPPKDKKEKRREEKRREEKRREKKNKSHLAAPLGKTGSTFRCTCATPPSISPASLFSITSSSTSVSSNAAASGFCYNISTPSHQDSQISCCRPSHGDPVALVPQHQSLHEIQQLIVGVDVGVCTHWTAKKSLPLVHSEIILPGRHNERKDEQDSAFCPAAVPRADSRAPDSGASQLRAHGDKLTLPGMNCILRGQTSLHRTEQNIWAETGRCTCLELSFSVLRGFWTVCTDSLQLLGMLWVGDDSLNRKAPFTAKEKTCLNRTFSILLKQEATQMTVQPLFCCAFMQTKEQYLKANASSSKVIPTLACRDHRLEPPHPAYFFKHLKRCSITDNIFISSTEDVTEGVERFEELEAGEESCEMESLDMETSLHSKELDWKEGERPRKKKAVPSLLLLHLNCANVAAEHLDKEQLCLASLCSPSHPISCSPSPAIGTSSDGCGLRCTREHLL</sequence>
<name>A0AAW0I9T5_MYOGA</name>
<dbReference type="EMBL" id="JBBHLL010000180">
    <property type="protein sequence ID" value="KAK7811166.1"/>
    <property type="molecule type" value="Genomic_DNA"/>
</dbReference>
<comment type="caution">
    <text evidence="2">The sequence shown here is derived from an EMBL/GenBank/DDBJ whole genome shotgun (WGS) entry which is preliminary data.</text>
</comment>
<reference evidence="2 3" key="1">
    <citation type="journal article" date="2023" name="bioRxiv">
        <title>Conserved and derived expression patterns and positive selection on dental genes reveal complex evolutionary context of ever-growing rodent molars.</title>
        <authorList>
            <person name="Calamari Z.T."/>
            <person name="Song A."/>
            <person name="Cohen E."/>
            <person name="Akter M."/>
            <person name="Roy R.D."/>
            <person name="Hallikas O."/>
            <person name="Christensen M.M."/>
            <person name="Li P."/>
            <person name="Marangoni P."/>
            <person name="Jernvall J."/>
            <person name="Klein O.D."/>
        </authorList>
    </citation>
    <scope>NUCLEOTIDE SEQUENCE [LARGE SCALE GENOMIC DNA]</scope>
    <source>
        <strain evidence="2">V071</strain>
    </source>
</reference>
<evidence type="ECO:0000313" key="3">
    <source>
        <dbReference type="Proteomes" id="UP001488838"/>
    </source>
</evidence>
<dbReference type="AlphaFoldDB" id="A0AAW0I9T5"/>
<feature type="region of interest" description="Disordered" evidence="1">
    <location>
        <begin position="1"/>
        <end position="115"/>
    </location>
</feature>
<keyword evidence="3" id="KW-1185">Reference proteome</keyword>
<accession>A0AAW0I9T5</accession>
<evidence type="ECO:0000313" key="2">
    <source>
        <dbReference type="EMBL" id="KAK7811166.1"/>
    </source>
</evidence>
<organism evidence="2 3">
    <name type="scientific">Myodes glareolus</name>
    <name type="common">Bank vole</name>
    <name type="synonym">Clethrionomys glareolus</name>
    <dbReference type="NCBI Taxonomy" id="447135"/>
    <lineage>
        <taxon>Eukaryota</taxon>
        <taxon>Metazoa</taxon>
        <taxon>Chordata</taxon>
        <taxon>Craniata</taxon>
        <taxon>Vertebrata</taxon>
        <taxon>Euteleostomi</taxon>
        <taxon>Mammalia</taxon>
        <taxon>Eutheria</taxon>
        <taxon>Euarchontoglires</taxon>
        <taxon>Glires</taxon>
        <taxon>Rodentia</taxon>
        <taxon>Myomorpha</taxon>
        <taxon>Muroidea</taxon>
        <taxon>Cricetidae</taxon>
        <taxon>Arvicolinae</taxon>
        <taxon>Myodes</taxon>
    </lineage>
</organism>
<evidence type="ECO:0000256" key="1">
    <source>
        <dbReference type="SAM" id="MobiDB-lite"/>
    </source>
</evidence>
<feature type="compositionally biased region" description="Polar residues" evidence="1">
    <location>
        <begin position="14"/>
        <end position="32"/>
    </location>
</feature>
<proteinExistence type="predicted"/>
<feature type="compositionally biased region" description="Basic and acidic residues" evidence="1">
    <location>
        <begin position="82"/>
        <end position="101"/>
    </location>
</feature>
<protein>
    <submittedName>
        <fullName evidence="2">Uncharacterized protein</fullName>
    </submittedName>
</protein>